<dbReference type="OrthoDB" id="109255at2"/>
<feature type="transmembrane region" description="Helical" evidence="1">
    <location>
        <begin position="97"/>
        <end position="117"/>
    </location>
</feature>
<proteinExistence type="predicted"/>
<name>A0A841K6W7_9BACT</name>
<keyword evidence="1" id="KW-1133">Transmembrane helix</keyword>
<dbReference type="EMBL" id="JACHEK010000011">
    <property type="protein sequence ID" value="MBB6146881.1"/>
    <property type="molecule type" value="Genomic_DNA"/>
</dbReference>
<feature type="transmembrane region" description="Helical" evidence="1">
    <location>
        <begin position="289"/>
        <end position="308"/>
    </location>
</feature>
<feature type="transmembrane region" description="Helical" evidence="1">
    <location>
        <begin position="24"/>
        <end position="42"/>
    </location>
</feature>
<gene>
    <name evidence="3" type="ORF">HNQ77_004862</name>
</gene>
<dbReference type="AlphaFoldDB" id="A0A841K6W7"/>
<feature type="domain" description="DUF6798" evidence="2">
    <location>
        <begin position="392"/>
        <end position="441"/>
    </location>
</feature>
<keyword evidence="1" id="KW-0472">Membrane</keyword>
<dbReference type="InterPro" id="IPR046477">
    <property type="entry name" value="DUF6798"/>
</dbReference>
<feature type="transmembrane region" description="Helical" evidence="1">
    <location>
        <begin position="180"/>
        <end position="208"/>
    </location>
</feature>
<organism evidence="3 4">
    <name type="scientific">Silvibacterium bohemicum</name>
    <dbReference type="NCBI Taxonomy" id="1577686"/>
    <lineage>
        <taxon>Bacteria</taxon>
        <taxon>Pseudomonadati</taxon>
        <taxon>Acidobacteriota</taxon>
        <taxon>Terriglobia</taxon>
        <taxon>Terriglobales</taxon>
        <taxon>Acidobacteriaceae</taxon>
        <taxon>Silvibacterium</taxon>
    </lineage>
</organism>
<evidence type="ECO:0000313" key="3">
    <source>
        <dbReference type="EMBL" id="MBB6146881.1"/>
    </source>
</evidence>
<accession>A0A841K6W7</accession>
<dbReference type="RefSeq" id="WP_050061258.1">
    <property type="nucleotide sequence ID" value="NZ_JACHEK010000011.1"/>
</dbReference>
<feature type="transmembrane region" description="Helical" evidence="1">
    <location>
        <begin position="214"/>
        <end position="234"/>
    </location>
</feature>
<feature type="transmembrane region" description="Helical" evidence="1">
    <location>
        <begin position="328"/>
        <end position="346"/>
    </location>
</feature>
<dbReference type="Pfam" id="PF20604">
    <property type="entry name" value="DUF6798"/>
    <property type="match status" value="1"/>
</dbReference>
<dbReference type="Proteomes" id="UP000538666">
    <property type="component" value="Unassembled WGS sequence"/>
</dbReference>
<protein>
    <recommendedName>
        <fullName evidence="2">DUF6798 domain-containing protein</fullName>
    </recommendedName>
</protein>
<reference evidence="3 4" key="1">
    <citation type="submission" date="2020-08" db="EMBL/GenBank/DDBJ databases">
        <title>Genomic Encyclopedia of Type Strains, Phase IV (KMG-IV): sequencing the most valuable type-strain genomes for metagenomic binning, comparative biology and taxonomic classification.</title>
        <authorList>
            <person name="Goeker M."/>
        </authorList>
    </citation>
    <scope>NUCLEOTIDE SEQUENCE [LARGE SCALE GENOMIC DNA]</scope>
    <source>
        <strain evidence="3 4">DSM 103733</strain>
    </source>
</reference>
<comment type="caution">
    <text evidence="3">The sequence shown here is derived from an EMBL/GenBank/DDBJ whole genome shotgun (WGS) entry which is preliminary data.</text>
</comment>
<keyword evidence="4" id="KW-1185">Reference proteome</keyword>
<keyword evidence="1" id="KW-0812">Transmembrane</keyword>
<evidence type="ECO:0000313" key="4">
    <source>
        <dbReference type="Proteomes" id="UP000538666"/>
    </source>
</evidence>
<evidence type="ECO:0000259" key="2">
    <source>
        <dbReference type="Pfam" id="PF20604"/>
    </source>
</evidence>
<sequence length="510" mass="55612">MTTPDLVAHRPLSSTRTIVISQSALLWIAVLTPIALFVHGYHPFADDAGIYVSGIRKLADPGLYRPDAPFVLAHTHLSLFAHVAALTLRITRLPLEFILFATHLASIFLYLLACWTLAERVFPLLTQRWCAVALAAACFTLPVAGTSLALMDPYVTARSFSTPIALLALASAIDRRWSRCVVLLLAGAILHPLMTAYAAAFILLFFLVDFGIPRAAFLVCMHAVTAAALVYFLTRHLPEMPAYREAVLSRRYLIPGRWTAMEDLGLGMPMILFALAVSRQKTNPLLRKLSLCACLLGISATLIAFVFIHPAGSLVLARLEPLRAFHMIYAVGAILLGGLLGSVFFSSHHGLRARGMALALLSVVAAVSYLAQRGAYPASAHVELPGSYPKNPWQQAFLWIRANTPSDAVFAANPDLVFITGEDAQGFRATAERSLLADDKDEGVVVVFPYLAGVWAKQRDPQEGIDTMTDAERIARLRPAGADWVLLARSAETSMPCPYRNSVAQVCRLQ</sequence>
<evidence type="ECO:0000256" key="1">
    <source>
        <dbReference type="SAM" id="Phobius"/>
    </source>
</evidence>
<feature type="transmembrane region" description="Helical" evidence="1">
    <location>
        <begin position="129"/>
        <end position="149"/>
    </location>
</feature>